<feature type="transmembrane region" description="Helical" evidence="7">
    <location>
        <begin position="557"/>
        <end position="577"/>
    </location>
</feature>
<feature type="transmembrane region" description="Helical" evidence="7">
    <location>
        <begin position="379"/>
        <end position="400"/>
    </location>
</feature>
<dbReference type="Pfam" id="PF00005">
    <property type="entry name" value="ABC_tran"/>
    <property type="match status" value="1"/>
</dbReference>
<proteinExistence type="predicted"/>
<comment type="subcellular location">
    <subcellularLocation>
        <location evidence="1">Membrane</location>
        <topology evidence="1">Multi-pass membrane protein</topology>
    </subcellularLocation>
</comment>
<dbReference type="InterPro" id="IPR027417">
    <property type="entry name" value="P-loop_NTPase"/>
</dbReference>
<dbReference type="PANTHER" id="PTHR48041">
    <property type="entry name" value="ABC TRANSPORTER G FAMILY MEMBER 28"/>
    <property type="match status" value="1"/>
</dbReference>
<feature type="transmembrane region" description="Helical" evidence="7">
    <location>
        <begin position="337"/>
        <end position="359"/>
    </location>
</feature>
<dbReference type="AlphaFoldDB" id="A0A7I7QHR8"/>
<feature type="region of interest" description="Disordered" evidence="6">
    <location>
        <begin position="1"/>
        <end position="25"/>
    </location>
</feature>
<feature type="region of interest" description="Disordered" evidence="6">
    <location>
        <begin position="284"/>
        <end position="314"/>
    </location>
</feature>
<organism evidence="9 10">
    <name type="scientific">Mycobacterium stomatepiae</name>
    <dbReference type="NCBI Taxonomy" id="470076"/>
    <lineage>
        <taxon>Bacteria</taxon>
        <taxon>Bacillati</taxon>
        <taxon>Actinomycetota</taxon>
        <taxon>Actinomycetes</taxon>
        <taxon>Mycobacteriales</taxon>
        <taxon>Mycobacteriaceae</taxon>
        <taxon>Mycobacterium</taxon>
        <taxon>Mycobacterium simiae complex</taxon>
    </lineage>
</organism>
<feature type="domain" description="ABC transporter" evidence="8">
    <location>
        <begin position="39"/>
        <end position="277"/>
    </location>
</feature>
<keyword evidence="4 7" id="KW-1133">Transmembrane helix</keyword>
<evidence type="ECO:0000259" key="8">
    <source>
        <dbReference type="PROSITE" id="PS50893"/>
    </source>
</evidence>
<accession>A0A7I7QHR8</accession>
<gene>
    <name evidence="9" type="ORF">MSTO_58220</name>
</gene>
<evidence type="ECO:0000256" key="6">
    <source>
        <dbReference type="SAM" id="MobiDB-lite"/>
    </source>
</evidence>
<dbReference type="GO" id="GO:0005524">
    <property type="term" value="F:ATP binding"/>
    <property type="evidence" value="ECO:0007669"/>
    <property type="project" value="InterPro"/>
</dbReference>
<dbReference type="Pfam" id="PF01061">
    <property type="entry name" value="ABC2_membrane"/>
    <property type="match status" value="1"/>
</dbReference>
<dbReference type="GO" id="GO:0140359">
    <property type="term" value="F:ABC-type transporter activity"/>
    <property type="evidence" value="ECO:0007669"/>
    <property type="project" value="InterPro"/>
</dbReference>
<dbReference type="GO" id="GO:0016020">
    <property type="term" value="C:membrane"/>
    <property type="evidence" value="ECO:0007669"/>
    <property type="project" value="UniProtKB-SubCell"/>
</dbReference>
<sequence>MTGATRKLRASGPATATATTAFPAEEPNTTYRLPLGAGARTVGVNAYRLGLRADGHELLADVSFTARPGTLTAVTGPSAARNSALLGMLAGTRTPSTGQVTVDSHDVYAEPESMCTRIGIVGRGERIHRRLSIERALSYTAELRLPPDTPREHRDRVVDQVLDELDLTPHRTTRIGKLSPELRRCASVAIELITRPSLLVVDEPGIGLDPAQEAHVMTVLRRQADLGCVVVVATTSPARLTICDQVLLLTAAGTTAFAGAPAQIESDLGTADWSEAIEKISADPDGAHRAYSGRQQAQAPTEPPEVAAPWPLPPTPTRTRQAWLVARRQARLLLADPLYTVFLVALPFALAGLTLLIPGDSGLGRPDATSRNPHEAVEILAALNIAAVLLGTALTIRELVGERRVFRREQAVGLSTSAYLAAKIVFSSVAAAALTAIVFAIVIAQKGGPVRGAVLLQNATLELYVSVALTAVVSAIVGLALSTLGKSLREVLPLAVPVILASALFAGGLITLVGTWGYDQISWFVPAQWGFAASASTVDLHRVDAQAADILVWAHYAGWWIFDVLVLAGFGALWAGFARYRLRPPAGEIHPRPLHREQQELSDPPR</sequence>
<evidence type="ECO:0000256" key="3">
    <source>
        <dbReference type="ARBA" id="ARBA00022692"/>
    </source>
</evidence>
<feature type="transmembrane region" description="Helical" evidence="7">
    <location>
        <begin position="491"/>
        <end position="516"/>
    </location>
</feature>
<evidence type="ECO:0000256" key="5">
    <source>
        <dbReference type="ARBA" id="ARBA00023136"/>
    </source>
</evidence>
<dbReference type="EMBL" id="AP022587">
    <property type="protein sequence ID" value="BBY25617.1"/>
    <property type="molecule type" value="Genomic_DNA"/>
</dbReference>
<dbReference type="InterPro" id="IPR050352">
    <property type="entry name" value="ABCG_transporters"/>
</dbReference>
<evidence type="ECO:0000313" key="10">
    <source>
        <dbReference type="Proteomes" id="UP000467130"/>
    </source>
</evidence>
<feature type="transmembrane region" description="Helical" evidence="7">
    <location>
        <begin position="420"/>
        <end position="443"/>
    </location>
</feature>
<evidence type="ECO:0000256" key="1">
    <source>
        <dbReference type="ARBA" id="ARBA00004141"/>
    </source>
</evidence>
<reference evidence="9 10" key="1">
    <citation type="journal article" date="2019" name="Emerg. Microbes Infect.">
        <title>Comprehensive subspecies identification of 175 nontuberculous mycobacteria species based on 7547 genomic profiles.</title>
        <authorList>
            <person name="Matsumoto Y."/>
            <person name="Kinjo T."/>
            <person name="Motooka D."/>
            <person name="Nabeya D."/>
            <person name="Jung N."/>
            <person name="Uechi K."/>
            <person name="Horii T."/>
            <person name="Iida T."/>
            <person name="Fujita J."/>
            <person name="Nakamura S."/>
        </authorList>
    </citation>
    <scope>NUCLEOTIDE SEQUENCE [LARGE SCALE GENOMIC DNA]</scope>
    <source>
        <strain evidence="9 10">JCM 17783</strain>
    </source>
</reference>
<feature type="compositionally biased region" description="Low complexity" evidence="6">
    <location>
        <begin position="13"/>
        <end position="25"/>
    </location>
</feature>
<dbReference type="GO" id="GO:0016887">
    <property type="term" value="F:ATP hydrolysis activity"/>
    <property type="evidence" value="ECO:0007669"/>
    <property type="project" value="InterPro"/>
</dbReference>
<keyword evidence="2" id="KW-0813">Transport</keyword>
<feature type="transmembrane region" description="Helical" evidence="7">
    <location>
        <begin position="463"/>
        <end position="484"/>
    </location>
</feature>
<dbReference type="Gene3D" id="3.40.50.300">
    <property type="entry name" value="P-loop containing nucleotide triphosphate hydrolases"/>
    <property type="match status" value="1"/>
</dbReference>
<name>A0A7I7QHR8_9MYCO</name>
<dbReference type="SUPFAM" id="SSF52540">
    <property type="entry name" value="P-loop containing nucleoside triphosphate hydrolases"/>
    <property type="match status" value="1"/>
</dbReference>
<keyword evidence="5 7" id="KW-0472">Membrane</keyword>
<keyword evidence="10" id="KW-1185">Reference proteome</keyword>
<dbReference type="InterPro" id="IPR013525">
    <property type="entry name" value="ABC2_TM"/>
</dbReference>
<dbReference type="InterPro" id="IPR003439">
    <property type="entry name" value="ABC_transporter-like_ATP-bd"/>
</dbReference>
<evidence type="ECO:0000256" key="7">
    <source>
        <dbReference type="SAM" id="Phobius"/>
    </source>
</evidence>
<evidence type="ECO:0000256" key="4">
    <source>
        <dbReference type="ARBA" id="ARBA00022989"/>
    </source>
</evidence>
<dbReference type="PROSITE" id="PS50893">
    <property type="entry name" value="ABC_TRANSPORTER_2"/>
    <property type="match status" value="1"/>
</dbReference>
<protein>
    <recommendedName>
        <fullName evidence="8">ABC transporter domain-containing protein</fullName>
    </recommendedName>
</protein>
<keyword evidence="3 7" id="KW-0812">Transmembrane</keyword>
<dbReference type="Proteomes" id="UP000467130">
    <property type="component" value="Chromosome"/>
</dbReference>
<dbReference type="PANTHER" id="PTHR48041:SF139">
    <property type="entry name" value="PROTEIN SCARLET"/>
    <property type="match status" value="1"/>
</dbReference>
<evidence type="ECO:0000313" key="9">
    <source>
        <dbReference type="EMBL" id="BBY25617.1"/>
    </source>
</evidence>
<dbReference type="KEGG" id="msto:MSTO_58220"/>
<evidence type="ECO:0000256" key="2">
    <source>
        <dbReference type="ARBA" id="ARBA00022448"/>
    </source>
</evidence>